<evidence type="ECO:0000313" key="1">
    <source>
        <dbReference type="EMBL" id="GAF78351.1"/>
    </source>
</evidence>
<accession>X0ST69</accession>
<gene>
    <name evidence="1" type="ORF">S01H1_13743</name>
</gene>
<dbReference type="InterPro" id="IPR006813">
    <property type="entry name" value="Glyco_trans_17"/>
</dbReference>
<dbReference type="EMBL" id="BARS01007104">
    <property type="protein sequence ID" value="GAF78351.1"/>
    <property type="molecule type" value="Genomic_DNA"/>
</dbReference>
<dbReference type="GO" id="GO:0006044">
    <property type="term" value="P:N-acetylglucosamine metabolic process"/>
    <property type="evidence" value="ECO:0007669"/>
    <property type="project" value="TreeGrafter"/>
</dbReference>
<dbReference type="Pfam" id="PF04724">
    <property type="entry name" value="Glyco_transf_17"/>
    <property type="match status" value="1"/>
</dbReference>
<dbReference type="GO" id="GO:0003830">
    <property type="term" value="F:beta-1,4-mannosylglycoprotein 4-beta-N-acetylglucosaminyltransferase activity"/>
    <property type="evidence" value="ECO:0007669"/>
    <property type="project" value="InterPro"/>
</dbReference>
<feature type="non-terminal residue" evidence="1">
    <location>
        <position position="94"/>
    </location>
</feature>
<protein>
    <submittedName>
        <fullName evidence="1">Uncharacterized protein</fullName>
    </submittedName>
</protein>
<name>X0ST69_9ZZZZ</name>
<proteinExistence type="predicted"/>
<sequence length="94" mass="11051">MKIYDCFNFFNELDILELRLNILHEHVDYFVAVESSVTHSGQPKPFFLEENMDRFSKFSDKLISYKIHDTPEDFINLPPTSDPPLSEVYGYITT</sequence>
<dbReference type="GO" id="GO:0016020">
    <property type="term" value="C:membrane"/>
    <property type="evidence" value="ECO:0007669"/>
    <property type="project" value="InterPro"/>
</dbReference>
<dbReference type="AlphaFoldDB" id="X0ST69"/>
<comment type="caution">
    <text evidence="1">The sequence shown here is derived from an EMBL/GenBank/DDBJ whole genome shotgun (WGS) entry which is preliminary data.</text>
</comment>
<dbReference type="PANTHER" id="PTHR12224">
    <property type="entry name" value="BETA-1,4-MANNOSYL-GLYCOPROTEIN BETA-1,4-N-ACETYLGLUCOSAMINYL-TRANSFERASE"/>
    <property type="match status" value="1"/>
</dbReference>
<reference evidence="1" key="1">
    <citation type="journal article" date="2014" name="Front. Microbiol.">
        <title>High frequency of phylogenetically diverse reductive dehalogenase-homologous genes in deep subseafloor sedimentary metagenomes.</title>
        <authorList>
            <person name="Kawai M."/>
            <person name="Futagami T."/>
            <person name="Toyoda A."/>
            <person name="Takaki Y."/>
            <person name="Nishi S."/>
            <person name="Hori S."/>
            <person name="Arai W."/>
            <person name="Tsubouchi T."/>
            <person name="Morono Y."/>
            <person name="Uchiyama I."/>
            <person name="Ito T."/>
            <person name="Fujiyama A."/>
            <person name="Inagaki F."/>
            <person name="Takami H."/>
        </authorList>
    </citation>
    <scope>NUCLEOTIDE SEQUENCE</scope>
    <source>
        <strain evidence="1">Expedition CK06-06</strain>
    </source>
</reference>
<dbReference type="PANTHER" id="PTHR12224:SF0">
    <property type="entry name" value="BETA-1,4-MANNOSYL-GLYCOPROTEIN 4-BETA-N-ACETYLGLUCOSAMINYLTRANSFERASE"/>
    <property type="match status" value="1"/>
</dbReference>
<organism evidence="1">
    <name type="scientific">marine sediment metagenome</name>
    <dbReference type="NCBI Taxonomy" id="412755"/>
    <lineage>
        <taxon>unclassified sequences</taxon>
        <taxon>metagenomes</taxon>
        <taxon>ecological metagenomes</taxon>
    </lineage>
</organism>